<reference evidence="3" key="1">
    <citation type="submission" date="2016-07" db="EMBL/GenBank/DDBJ databases">
        <authorList>
            <person name="Florea S."/>
            <person name="Webb J.S."/>
            <person name="Jaromczyk J."/>
            <person name="Schardl C.L."/>
        </authorList>
    </citation>
    <scope>NUCLEOTIDE SEQUENCE [LARGE SCALE GENOMIC DNA]</scope>
    <source>
        <strain evidence="3">Z6</strain>
    </source>
</reference>
<organism evidence="2 3">
    <name type="scientific">Orenia metallireducens</name>
    <dbReference type="NCBI Taxonomy" id="1413210"/>
    <lineage>
        <taxon>Bacteria</taxon>
        <taxon>Bacillati</taxon>
        <taxon>Bacillota</taxon>
        <taxon>Clostridia</taxon>
        <taxon>Halanaerobiales</taxon>
        <taxon>Halobacteroidaceae</taxon>
        <taxon>Orenia</taxon>
    </lineage>
</organism>
<keyword evidence="1" id="KW-1133">Transmembrane helix</keyword>
<keyword evidence="1" id="KW-0472">Membrane</keyword>
<evidence type="ECO:0000313" key="3">
    <source>
        <dbReference type="Proteomes" id="UP000093514"/>
    </source>
</evidence>
<evidence type="ECO:0000313" key="2">
    <source>
        <dbReference type="EMBL" id="OCL26378.1"/>
    </source>
</evidence>
<accession>A0A1C0A834</accession>
<name>A0A1C0A834_9FIRM</name>
<dbReference type="RefSeq" id="WP_068718145.1">
    <property type="nucleotide sequence ID" value="NZ_LWDV01000009.1"/>
</dbReference>
<dbReference type="EMBL" id="LWDV01000009">
    <property type="protein sequence ID" value="OCL26378.1"/>
    <property type="molecule type" value="Genomic_DNA"/>
</dbReference>
<dbReference type="AlphaFoldDB" id="A0A1C0A834"/>
<protein>
    <submittedName>
        <fullName evidence="2">Uncharacterized protein</fullName>
    </submittedName>
</protein>
<comment type="caution">
    <text evidence="2">The sequence shown here is derived from an EMBL/GenBank/DDBJ whole genome shotgun (WGS) entry which is preliminary data.</text>
</comment>
<evidence type="ECO:0000256" key="1">
    <source>
        <dbReference type="SAM" id="Phobius"/>
    </source>
</evidence>
<reference evidence="2 3" key="2">
    <citation type="submission" date="2016-08" db="EMBL/GenBank/DDBJ databases">
        <title>Orenia metallireducens sp. nov. strain Z6, a Novel Metal-reducing Firmicute from the Deep Subsurface.</title>
        <authorList>
            <person name="Maxim B.I."/>
            <person name="Kenneth K."/>
            <person name="Flynn T.M."/>
            <person name="Oloughlin E.J."/>
            <person name="Locke R.A."/>
            <person name="Weber J.R."/>
            <person name="Egan S.M."/>
            <person name="Mackie R.I."/>
            <person name="Cann I.K."/>
        </authorList>
    </citation>
    <scope>NUCLEOTIDE SEQUENCE [LARGE SCALE GENOMIC DNA]</scope>
    <source>
        <strain evidence="2 3">Z6</strain>
    </source>
</reference>
<keyword evidence="1" id="KW-0812">Transmembrane</keyword>
<proteinExistence type="predicted"/>
<gene>
    <name evidence="2" type="ORF">U472_10260</name>
</gene>
<dbReference type="OrthoDB" id="9945275at2"/>
<feature type="transmembrane region" description="Helical" evidence="1">
    <location>
        <begin position="16"/>
        <end position="34"/>
    </location>
</feature>
<keyword evidence="3" id="KW-1185">Reference proteome</keyword>
<sequence>MMKFELSRRVETNRRIKVIIMIIIFILFNSLYYIRFYQPSRGFLLQSSKRLVELQEEIVNRNVKLAKESKNKEDKIVLLEEDKLNSFIVKLNKSSFGLKKDFFSLEIGELKENKLIINVKLQSDYNNFLSYLEGLEEFRYLEIKTIDIKGDEISRDSLDIEMKMMVTIAN</sequence>
<dbReference type="Proteomes" id="UP000093514">
    <property type="component" value="Unassembled WGS sequence"/>
</dbReference>